<comment type="subcellular location">
    <subcellularLocation>
        <location evidence="11">Cell inner membrane</location>
        <topology evidence="11">Multi-pass membrane protein</topology>
    </subcellularLocation>
    <subcellularLocation>
        <location evidence="1">Cell membrane</location>
        <topology evidence="1">Multi-pass membrane protein</topology>
    </subcellularLocation>
</comment>
<sequence length="282" mass="31486">MSQISFPTSTRRRDDRPDTPRLREIHKQRSFASLRSIGALILREMSTTYGRSAAGYFWAVAEPVGGIILLTAIFSLGFRSPPIGTNFAIFYATGVVPFLAYNSISNKLAASIRYSKQLLAYPAVTFVDALIGRVAVNGVTQILVAYLVFTGIVLTQETRTDPQILGIALSFVMMLVLAIGVGTMNCFLFTAFPSWQVVWSIISRPLFLASCIFFVFDDVPEPYRSYLWFNPLIHIIGQMRRSFFPSYVGDYVSAIYVFAVGLGLFVVALALLQRYHRDLLNS</sequence>
<dbReference type="PANTHER" id="PTHR30413:SF10">
    <property type="entry name" value="CAPSULE POLYSACCHARIDE EXPORT INNER-MEMBRANE PROTEIN CTRC"/>
    <property type="match status" value="1"/>
</dbReference>
<reference evidence="13 14" key="1">
    <citation type="submission" date="2022-04" db="EMBL/GenBank/DDBJ databases">
        <title>Paracoccus sp. YLB-12 draft genome sequence.</title>
        <authorList>
            <person name="Yu L."/>
        </authorList>
    </citation>
    <scope>NUCLEOTIDE SEQUENCE [LARGE SCALE GENOMIC DNA]</scope>
    <source>
        <strain evidence="13 14">YLB-12</strain>
    </source>
</reference>
<keyword evidence="3 11" id="KW-0813">Transport</keyword>
<evidence type="ECO:0000256" key="5">
    <source>
        <dbReference type="ARBA" id="ARBA00022597"/>
    </source>
</evidence>
<feature type="transmembrane region" description="Helical" evidence="11">
    <location>
        <begin position="251"/>
        <end position="272"/>
    </location>
</feature>
<dbReference type="Proteomes" id="UP001320702">
    <property type="component" value="Unassembled WGS sequence"/>
</dbReference>
<keyword evidence="7" id="KW-0972">Capsule biogenesis/degradation</keyword>
<dbReference type="Pfam" id="PF01061">
    <property type="entry name" value="ABC2_membrane"/>
    <property type="match status" value="1"/>
</dbReference>
<keyword evidence="10 11" id="KW-0472">Membrane</keyword>
<proteinExistence type="inferred from homology"/>
<feature type="transmembrane region" description="Helical" evidence="11">
    <location>
        <begin position="53"/>
        <end position="77"/>
    </location>
</feature>
<evidence type="ECO:0000256" key="8">
    <source>
        <dbReference type="ARBA" id="ARBA00022989"/>
    </source>
</evidence>
<feature type="transmembrane region" description="Helical" evidence="11">
    <location>
        <begin position="197"/>
        <end position="216"/>
    </location>
</feature>
<protein>
    <recommendedName>
        <fullName evidence="11">Transport permease protein</fullName>
    </recommendedName>
</protein>
<evidence type="ECO:0000256" key="11">
    <source>
        <dbReference type="RuleBase" id="RU361157"/>
    </source>
</evidence>
<dbReference type="PANTHER" id="PTHR30413">
    <property type="entry name" value="INNER MEMBRANE TRANSPORT PERMEASE"/>
    <property type="match status" value="1"/>
</dbReference>
<evidence type="ECO:0000313" key="13">
    <source>
        <dbReference type="EMBL" id="MCT4332453.1"/>
    </source>
</evidence>
<feature type="transmembrane region" description="Helical" evidence="11">
    <location>
        <begin position="83"/>
        <end position="104"/>
    </location>
</feature>
<evidence type="ECO:0000256" key="1">
    <source>
        <dbReference type="ARBA" id="ARBA00004651"/>
    </source>
</evidence>
<keyword evidence="9" id="KW-0625">Polysaccharide transport</keyword>
<feature type="transmembrane region" description="Helical" evidence="11">
    <location>
        <begin position="164"/>
        <end position="190"/>
    </location>
</feature>
<keyword evidence="5" id="KW-0762">Sugar transport</keyword>
<dbReference type="InterPro" id="IPR047817">
    <property type="entry name" value="ABC2_TM_bact-type"/>
</dbReference>
<evidence type="ECO:0000256" key="7">
    <source>
        <dbReference type="ARBA" id="ARBA00022903"/>
    </source>
</evidence>
<comment type="caution">
    <text evidence="13">The sequence shown here is derived from an EMBL/GenBank/DDBJ whole genome shotgun (WGS) entry which is preliminary data.</text>
</comment>
<evidence type="ECO:0000256" key="4">
    <source>
        <dbReference type="ARBA" id="ARBA00022475"/>
    </source>
</evidence>
<keyword evidence="6 11" id="KW-0812">Transmembrane</keyword>
<accession>A0ABT2K7F0</accession>
<evidence type="ECO:0000256" key="9">
    <source>
        <dbReference type="ARBA" id="ARBA00023047"/>
    </source>
</evidence>
<dbReference type="PRINTS" id="PR00164">
    <property type="entry name" value="ABC2TRNSPORT"/>
</dbReference>
<keyword evidence="4 11" id="KW-1003">Cell membrane</keyword>
<evidence type="ECO:0000256" key="3">
    <source>
        <dbReference type="ARBA" id="ARBA00022448"/>
    </source>
</evidence>
<evidence type="ECO:0000256" key="2">
    <source>
        <dbReference type="ARBA" id="ARBA00007783"/>
    </source>
</evidence>
<dbReference type="RefSeq" id="WP_260276351.1">
    <property type="nucleotide sequence ID" value="NZ_JANAVZ010000003.1"/>
</dbReference>
<dbReference type="PROSITE" id="PS51012">
    <property type="entry name" value="ABC_TM2"/>
    <property type="match status" value="1"/>
</dbReference>
<dbReference type="EMBL" id="JANAVZ010000003">
    <property type="protein sequence ID" value="MCT4332453.1"/>
    <property type="molecule type" value="Genomic_DNA"/>
</dbReference>
<evidence type="ECO:0000256" key="6">
    <source>
        <dbReference type="ARBA" id="ARBA00022692"/>
    </source>
</evidence>
<evidence type="ECO:0000313" key="14">
    <source>
        <dbReference type="Proteomes" id="UP001320702"/>
    </source>
</evidence>
<evidence type="ECO:0000256" key="10">
    <source>
        <dbReference type="ARBA" id="ARBA00023136"/>
    </source>
</evidence>
<comment type="similarity">
    <text evidence="2 11">Belongs to the ABC-2 integral membrane protein family.</text>
</comment>
<keyword evidence="14" id="KW-1185">Reference proteome</keyword>
<dbReference type="InterPro" id="IPR013525">
    <property type="entry name" value="ABC2_TM"/>
</dbReference>
<feature type="transmembrane region" description="Helical" evidence="11">
    <location>
        <begin position="125"/>
        <end position="152"/>
    </location>
</feature>
<dbReference type="InterPro" id="IPR000412">
    <property type="entry name" value="ABC_2_transport"/>
</dbReference>
<organism evidence="13 14">
    <name type="scientific">Paracoccus maritimus</name>
    <dbReference type="NCBI Taxonomy" id="2933292"/>
    <lineage>
        <taxon>Bacteria</taxon>
        <taxon>Pseudomonadati</taxon>
        <taxon>Pseudomonadota</taxon>
        <taxon>Alphaproteobacteria</taxon>
        <taxon>Rhodobacterales</taxon>
        <taxon>Paracoccaceae</taxon>
        <taxon>Paracoccus</taxon>
    </lineage>
</organism>
<feature type="domain" description="ABC transmembrane type-2" evidence="12">
    <location>
        <begin position="54"/>
        <end position="275"/>
    </location>
</feature>
<keyword evidence="8 11" id="KW-1133">Transmembrane helix</keyword>
<evidence type="ECO:0000259" key="12">
    <source>
        <dbReference type="PROSITE" id="PS51012"/>
    </source>
</evidence>
<gene>
    <name evidence="13" type="ORF">MU516_06180</name>
</gene>
<name>A0ABT2K7F0_9RHOB</name>